<dbReference type="InterPro" id="IPR047200">
    <property type="entry name" value="MFS_YcaD-like"/>
</dbReference>
<evidence type="ECO:0000313" key="8">
    <source>
        <dbReference type="EMBL" id="PPQ32416.1"/>
    </source>
</evidence>
<dbReference type="Proteomes" id="UP000239089">
    <property type="component" value="Unassembled WGS sequence"/>
</dbReference>
<dbReference type="CDD" id="cd17477">
    <property type="entry name" value="MFS_YcaD_like"/>
    <property type="match status" value="1"/>
</dbReference>
<dbReference type="GO" id="GO:0005886">
    <property type="term" value="C:plasma membrane"/>
    <property type="evidence" value="ECO:0007669"/>
    <property type="project" value="UniProtKB-SubCell"/>
</dbReference>
<keyword evidence="2" id="KW-0813">Transport</keyword>
<dbReference type="InterPro" id="IPR011701">
    <property type="entry name" value="MFS"/>
</dbReference>
<dbReference type="InterPro" id="IPR036259">
    <property type="entry name" value="MFS_trans_sf"/>
</dbReference>
<dbReference type="Gene3D" id="1.20.1250.20">
    <property type="entry name" value="MFS general substrate transporter like domains"/>
    <property type="match status" value="2"/>
</dbReference>
<keyword evidence="3" id="KW-1003">Cell membrane</keyword>
<name>A0A2S6NCS7_9HYPH</name>
<evidence type="ECO:0000256" key="5">
    <source>
        <dbReference type="ARBA" id="ARBA00022989"/>
    </source>
</evidence>
<dbReference type="PROSITE" id="PS50850">
    <property type="entry name" value="MFS"/>
    <property type="match status" value="1"/>
</dbReference>
<sequence>MTAFDAQTKKSLTAAIACISIVGIGLSLVIPLLALKLEAAGFAARDNGAQVAVSGLATLLGAPLAPALARRFGLRPLLGAAIALAVAALGAFALTDDYRLWLAIRLVFGLALTTVFVLSEYWISAAAPRGQSGLVLGLYATFLALGFAFGPALLSLTGTDGVAPFALAAALMAAGGLPVVWAGQSAADLDAESHASGSPKLAPIFRAAPVAVVAAFVYGCVETGLTGLLPVFGLRSGFSPQWATFQLTLFALGNVVFPVPIGIIADRTSKIRLLGWFSLVGLFGALILPGLAVHREVYAACLFVWGGVTGGLYTVGLAALAEKFHGANLSGANAAYVMMYALGMVVGPLALGLGLDFAPHGLFDALGALFVVYLGLILFLHGPFAGKTPKTPRET</sequence>
<comment type="caution">
    <text evidence="8">The sequence shown here is derived from an EMBL/GenBank/DDBJ whole genome shotgun (WGS) entry which is preliminary data.</text>
</comment>
<proteinExistence type="predicted"/>
<dbReference type="PANTHER" id="PTHR23521:SF2">
    <property type="entry name" value="TRANSPORTER MFS SUPERFAMILY"/>
    <property type="match status" value="1"/>
</dbReference>
<dbReference type="RefSeq" id="WP_104506872.1">
    <property type="nucleotide sequence ID" value="NZ_JACIGC010000001.1"/>
</dbReference>
<comment type="subcellular location">
    <subcellularLocation>
        <location evidence="1">Cell membrane</location>
        <topology evidence="1">Multi-pass membrane protein</topology>
    </subcellularLocation>
</comment>
<feature type="domain" description="Major facilitator superfamily (MFS) profile" evidence="7">
    <location>
        <begin position="1"/>
        <end position="385"/>
    </location>
</feature>
<gene>
    <name evidence="8" type="ORF">CCR94_05465</name>
</gene>
<evidence type="ECO:0000256" key="3">
    <source>
        <dbReference type="ARBA" id="ARBA00022475"/>
    </source>
</evidence>
<dbReference type="EMBL" id="NHSJ01000039">
    <property type="protein sequence ID" value="PPQ32416.1"/>
    <property type="molecule type" value="Genomic_DNA"/>
</dbReference>
<keyword evidence="5" id="KW-1133">Transmembrane helix</keyword>
<evidence type="ECO:0000256" key="2">
    <source>
        <dbReference type="ARBA" id="ARBA00022448"/>
    </source>
</evidence>
<keyword evidence="9" id="KW-1185">Reference proteome</keyword>
<evidence type="ECO:0000256" key="1">
    <source>
        <dbReference type="ARBA" id="ARBA00004651"/>
    </source>
</evidence>
<dbReference type="PANTHER" id="PTHR23521">
    <property type="entry name" value="TRANSPORTER MFS SUPERFAMILY"/>
    <property type="match status" value="1"/>
</dbReference>
<evidence type="ECO:0000256" key="6">
    <source>
        <dbReference type="ARBA" id="ARBA00023136"/>
    </source>
</evidence>
<dbReference type="OrthoDB" id="9797524at2"/>
<accession>A0A2S6NCS7</accession>
<evidence type="ECO:0000313" key="9">
    <source>
        <dbReference type="Proteomes" id="UP000239089"/>
    </source>
</evidence>
<keyword evidence="6" id="KW-0472">Membrane</keyword>
<dbReference type="InterPro" id="IPR020846">
    <property type="entry name" value="MFS_dom"/>
</dbReference>
<reference evidence="8 9" key="1">
    <citation type="journal article" date="2018" name="Arch. Microbiol.">
        <title>New insights into the metabolic potential of the phototrophic purple bacterium Rhodopila globiformis DSM 161(T) from its draft genome sequence and evidence for a vanadium-dependent nitrogenase.</title>
        <authorList>
            <person name="Imhoff J.F."/>
            <person name="Rahn T."/>
            <person name="Kunzel S."/>
            <person name="Neulinger S.C."/>
        </authorList>
    </citation>
    <scope>NUCLEOTIDE SEQUENCE [LARGE SCALE GENOMIC DNA]</scope>
    <source>
        <strain evidence="8 9">DSM 16996</strain>
    </source>
</reference>
<dbReference type="GO" id="GO:0022857">
    <property type="term" value="F:transmembrane transporter activity"/>
    <property type="evidence" value="ECO:0007669"/>
    <property type="project" value="InterPro"/>
</dbReference>
<dbReference type="AlphaFoldDB" id="A0A2S6NCS7"/>
<organism evidence="8 9">
    <name type="scientific">Rhodoblastus sphagnicola</name>
    <dbReference type="NCBI Taxonomy" id="333368"/>
    <lineage>
        <taxon>Bacteria</taxon>
        <taxon>Pseudomonadati</taxon>
        <taxon>Pseudomonadota</taxon>
        <taxon>Alphaproteobacteria</taxon>
        <taxon>Hyphomicrobiales</taxon>
        <taxon>Rhodoblastaceae</taxon>
        <taxon>Rhodoblastus</taxon>
    </lineage>
</organism>
<keyword evidence="4" id="KW-0812">Transmembrane</keyword>
<protein>
    <recommendedName>
        <fullName evidence="7">Major facilitator superfamily (MFS) profile domain-containing protein</fullName>
    </recommendedName>
</protein>
<evidence type="ECO:0000256" key="4">
    <source>
        <dbReference type="ARBA" id="ARBA00022692"/>
    </source>
</evidence>
<dbReference type="SUPFAM" id="SSF103473">
    <property type="entry name" value="MFS general substrate transporter"/>
    <property type="match status" value="1"/>
</dbReference>
<dbReference type="Pfam" id="PF07690">
    <property type="entry name" value="MFS_1"/>
    <property type="match status" value="1"/>
</dbReference>
<evidence type="ECO:0000259" key="7">
    <source>
        <dbReference type="PROSITE" id="PS50850"/>
    </source>
</evidence>